<protein>
    <submittedName>
        <fullName evidence="2">Uncharacterized protein</fullName>
    </submittedName>
</protein>
<evidence type="ECO:0000256" key="1">
    <source>
        <dbReference type="SAM" id="MobiDB-lite"/>
    </source>
</evidence>
<dbReference type="EMBL" id="LAZR01018887">
    <property type="protein sequence ID" value="KKL94588.1"/>
    <property type="molecule type" value="Genomic_DNA"/>
</dbReference>
<dbReference type="AlphaFoldDB" id="A0A0F9G7A6"/>
<comment type="caution">
    <text evidence="2">The sequence shown here is derived from an EMBL/GenBank/DDBJ whole genome shotgun (WGS) entry which is preliminary data.</text>
</comment>
<sequence length="84" mass="9077">GAKTSGGQQPILEIRGRVRSGAGAPFLQAFDKRVDTAIADELDVFLPFTTALVARTDIRLTCETDQNNPDDSDPSWVEIGAPIY</sequence>
<gene>
    <name evidence="2" type="ORF">LCGC14_1863210</name>
</gene>
<proteinExistence type="predicted"/>
<reference evidence="2" key="1">
    <citation type="journal article" date="2015" name="Nature">
        <title>Complex archaea that bridge the gap between prokaryotes and eukaryotes.</title>
        <authorList>
            <person name="Spang A."/>
            <person name="Saw J.H."/>
            <person name="Jorgensen S.L."/>
            <person name="Zaremba-Niedzwiedzka K."/>
            <person name="Martijn J."/>
            <person name="Lind A.E."/>
            <person name="van Eijk R."/>
            <person name="Schleper C."/>
            <person name="Guy L."/>
            <person name="Ettema T.J."/>
        </authorList>
    </citation>
    <scope>NUCLEOTIDE SEQUENCE</scope>
</reference>
<feature type="non-terminal residue" evidence="2">
    <location>
        <position position="1"/>
    </location>
</feature>
<accession>A0A0F9G7A6</accession>
<organism evidence="2">
    <name type="scientific">marine sediment metagenome</name>
    <dbReference type="NCBI Taxonomy" id="412755"/>
    <lineage>
        <taxon>unclassified sequences</taxon>
        <taxon>metagenomes</taxon>
        <taxon>ecological metagenomes</taxon>
    </lineage>
</organism>
<name>A0A0F9G7A6_9ZZZZ</name>
<feature type="region of interest" description="Disordered" evidence="1">
    <location>
        <begin position="64"/>
        <end position="84"/>
    </location>
</feature>
<evidence type="ECO:0000313" key="2">
    <source>
        <dbReference type="EMBL" id="KKL94588.1"/>
    </source>
</evidence>